<evidence type="ECO:0000313" key="1">
    <source>
        <dbReference type="EMBL" id="MCU7552421.1"/>
    </source>
</evidence>
<dbReference type="AlphaFoldDB" id="A0A9X2Y0M2"/>
<sequence>MAYPNVELINALRKAATNLRNGAHYAWGHHGSCNCGHLLQVITHLSKDEILRYARTGSGEWTEIAEGYCGVTSAPAYLLIGKLEELGLSPADIHYLEYLGDKEVLKSLPGGFRWLKKNIRQDVILYFETFAQLLEDRLATLVLSGNLMPSRKLRALNI</sequence>
<evidence type="ECO:0000313" key="2">
    <source>
        <dbReference type="Proteomes" id="UP001155483"/>
    </source>
</evidence>
<comment type="caution">
    <text evidence="1">The sequence shown here is derived from an EMBL/GenBank/DDBJ whole genome shotgun (WGS) entry which is preliminary data.</text>
</comment>
<organism evidence="1 2">
    <name type="scientific">Paraflavisolibacter caeni</name>
    <dbReference type="NCBI Taxonomy" id="2982496"/>
    <lineage>
        <taxon>Bacteria</taxon>
        <taxon>Pseudomonadati</taxon>
        <taxon>Bacteroidota</taxon>
        <taxon>Chitinophagia</taxon>
        <taxon>Chitinophagales</taxon>
        <taxon>Chitinophagaceae</taxon>
        <taxon>Paraflavisolibacter</taxon>
    </lineage>
</organism>
<accession>A0A9X2Y0M2</accession>
<keyword evidence="2" id="KW-1185">Reference proteome</keyword>
<gene>
    <name evidence="1" type="ORF">OCK74_25100</name>
</gene>
<reference evidence="1" key="1">
    <citation type="submission" date="2022-09" db="EMBL/GenBank/DDBJ databases">
        <authorList>
            <person name="Yuan C."/>
            <person name="Ke Z."/>
        </authorList>
    </citation>
    <scope>NUCLEOTIDE SEQUENCE</scope>
    <source>
        <strain evidence="1">LB-8</strain>
    </source>
</reference>
<dbReference type="EMBL" id="JAOTIF010000033">
    <property type="protein sequence ID" value="MCU7552421.1"/>
    <property type="molecule type" value="Genomic_DNA"/>
</dbReference>
<name>A0A9X2Y0M2_9BACT</name>
<protein>
    <submittedName>
        <fullName evidence="1">Uncharacterized protein</fullName>
    </submittedName>
</protein>
<dbReference type="RefSeq" id="WP_279299858.1">
    <property type="nucleotide sequence ID" value="NZ_JAOTIF010000033.1"/>
</dbReference>
<reference evidence="1" key="2">
    <citation type="submission" date="2023-04" db="EMBL/GenBank/DDBJ databases">
        <title>Paracnuella aquatica gen. nov., sp. nov., a member of the family Chitinophagaceae isolated from a hot spring.</title>
        <authorList>
            <person name="Wang C."/>
        </authorList>
    </citation>
    <scope>NUCLEOTIDE SEQUENCE</scope>
    <source>
        <strain evidence="1">LB-8</strain>
    </source>
</reference>
<proteinExistence type="predicted"/>
<dbReference type="Proteomes" id="UP001155483">
    <property type="component" value="Unassembled WGS sequence"/>
</dbReference>